<evidence type="ECO:0000259" key="5">
    <source>
        <dbReference type="Pfam" id="PF00156"/>
    </source>
</evidence>
<dbReference type="PANTHER" id="PTHR11608:SF0">
    <property type="entry name" value="BIFUNCTIONAL PROTEIN PYRR"/>
    <property type="match status" value="1"/>
</dbReference>
<evidence type="ECO:0000313" key="6">
    <source>
        <dbReference type="EMBL" id="AKF07312.1"/>
    </source>
</evidence>
<proteinExistence type="inferred from homology"/>
<comment type="catalytic activity">
    <reaction evidence="4">
        <text>UMP + diphosphate = 5-phospho-alpha-D-ribose 1-diphosphate + uracil</text>
        <dbReference type="Rhea" id="RHEA:13017"/>
        <dbReference type="ChEBI" id="CHEBI:17568"/>
        <dbReference type="ChEBI" id="CHEBI:33019"/>
        <dbReference type="ChEBI" id="CHEBI:57865"/>
        <dbReference type="ChEBI" id="CHEBI:58017"/>
        <dbReference type="EC" id="2.4.2.9"/>
    </reaction>
</comment>
<keyword evidence="4 6" id="KW-0328">Glycosyltransferase</keyword>
<dbReference type="InterPro" id="IPR023050">
    <property type="entry name" value="PyrR"/>
</dbReference>
<dbReference type="CDD" id="cd06223">
    <property type="entry name" value="PRTases_typeI"/>
    <property type="match status" value="1"/>
</dbReference>
<dbReference type="Gene3D" id="3.40.50.2020">
    <property type="match status" value="1"/>
</dbReference>
<dbReference type="EMBL" id="CP011125">
    <property type="protein sequence ID" value="AKF07312.1"/>
    <property type="molecule type" value="Genomic_DNA"/>
</dbReference>
<dbReference type="NCBIfam" id="NF003549">
    <property type="entry name" value="PRK05205.1-5"/>
    <property type="match status" value="1"/>
</dbReference>
<dbReference type="KEGG" id="samy:DB32_004461"/>
<comment type="function">
    <text evidence="4">Also displays a weak uracil phosphoribosyltransferase activity which is not physiologically significant.</text>
</comment>
<evidence type="ECO:0000256" key="3">
    <source>
        <dbReference type="ARBA" id="ARBA00023163"/>
    </source>
</evidence>
<dbReference type="HAMAP" id="MF_01219">
    <property type="entry name" value="PyrR"/>
    <property type="match status" value="1"/>
</dbReference>
<evidence type="ECO:0000256" key="1">
    <source>
        <dbReference type="ARBA" id="ARBA00005565"/>
    </source>
</evidence>
<keyword evidence="2 4" id="KW-0805">Transcription regulation</keyword>
<organism evidence="6 7">
    <name type="scientific">Sandaracinus amylolyticus</name>
    <dbReference type="NCBI Taxonomy" id="927083"/>
    <lineage>
        <taxon>Bacteria</taxon>
        <taxon>Pseudomonadati</taxon>
        <taxon>Myxococcota</taxon>
        <taxon>Polyangia</taxon>
        <taxon>Polyangiales</taxon>
        <taxon>Sandaracinaceae</taxon>
        <taxon>Sandaracinus</taxon>
    </lineage>
</organism>
<dbReference type="InterPro" id="IPR000836">
    <property type="entry name" value="PRTase_dom"/>
</dbReference>
<dbReference type="EC" id="2.4.2.9" evidence="4"/>
<dbReference type="GO" id="GO:0006355">
    <property type="term" value="P:regulation of DNA-templated transcription"/>
    <property type="evidence" value="ECO:0007669"/>
    <property type="project" value="UniProtKB-UniRule"/>
</dbReference>
<dbReference type="InterPro" id="IPR050137">
    <property type="entry name" value="PyrR_bifunctional"/>
</dbReference>
<name>A0A0F6W4L5_9BACT</name>
<dbReference type="GO" id="GO:0004845">
    <property type="term" value="F:uracil phosphoribosyltransferase activity"/>
    <property type="evidence" value="ECO:0007669"/>
    <property type="project" value="UniProtKB-UniRule"/>
</dbReference>
<dbReference type="SUPFAM" id="SSF53271">
    <property type="entry name" value="PRTase-like"/>
    <property type="match status" value="1"/>
</dbReference>
<keyword evidence="7" id="KW-1185">Reference proteome</keyword>
<keyword evidence="4 6" id="KW-0808">Transferase</keyword>
<dbReference type="Proteomes" id="UP000034883">
    <property type="component" value="Chromosome"/>
</dbReference>
<reference evidence="6 7" key="1">
    <citation type="submission" date="2015-03" db="EMBL/GenBank/DDBJ databases">
        <title>Genome assembly of Sandaracinus amylolyticus DSM 53668.</title>
        <authorList>
            <person name="Sharma G."/>
            <person name="Subramanian S."/>
        </authorList>
    </citation>
    <scope>NUCLEOTIDE SEQUENCE [LARGE SCALE GENOMIC DNA]</scope>
    <source>
        <strain evidence="6 7">DSM 53668</strain>
    </source>
</reference>
<feature type="short sequence motif" description="PRPP-binding" evidence="4">
    <location>
        <begin position="92"/>
        <end position="104"/>
    </location>
</feature>
<dbReference type="PANTHER" id="PTHR11608">
    <property type="entry name" value="BIFUNCTIONAL PROTEIN PYRR"/>
    <property type="match status" value="1"/>
</dbReference>
<evidence type="ECO:0000256" key="4">
    <source>
        <dbReference type="HAMAP-Rule" id="MF_01219"/>
    </source>
</evidence>
<accession>A0A0F6W4L5</accession>
<dbReference type="OrthoDB" id="9802227at2"/>
<dbReference type="FunFam" id="3.40.50.2020:FF:000020">
    <property type="entry name" value="Bifunctional protein PyrR"/>
    <property type="match status" value="1"/>
</dbReference>
<protein>
    <recommendedName>
        <fullName evidence="4">Bifunctional protein PyrR</fullName>
    </recommendedName>
    <domain>
        <recommendedName>
            <fullName evidence="4">Pyrimidine operon regulatory protein</fullName>
        </recommendedName>
    </domain>
    <domain>
        <recommendedName>
            <fullName evidence="4">Uracil phosphoribosyltransferase</fullName>
            <shortName evidence="4">UPRTase</shortName>
            <ecNumber evidence="4">2.4.2.9</ecNumber>
        </recommendedName>
    </domain>
</protein>
<comment type="similarity">
    <text evidence="1 4">Belongs to the purine/pyrimidine phosphoribosyltransferase family. PyrR subfamily.</text>
</comment>
<dbReference type="InterPro" id="IPR029057">
    <property type="entry name" value="PRTase-like"/>
</dbReference>
<dbReference type="NCBIfam" id="NF003545">
    <property type="entry name" value="PRK05205.1-1"/>
    <property type="match status" value="1"/>
</dbReference>
<feature type="domain" description="Phosphoribosyltransferase" evidence="5">
    <location>
        <begin position="4"/>
        <end position="140"/>
    </location>
</feature>
<evidence type="ECO:0000256" key="2">
    <source>
        <dbReference type="ARBA" id="ARBA00023015"/>
    </source>
</evidence>
<comment type="function">
    <text evidence="4">Regulates the transcription of the pyrimidine nucleotide (pyr) operon in response to exogenous pyrimidines.</text>
</comment>
<gene>
    <name evidence="4" type="primary">pyrR</name>
    <name evidence="6" type="ORF">DB32_004461</name>
</gene>
<dbReference type="STRING" id="927083.DB32_004461"/>
<evidence type="ECO:0000313" key="7">
    <source>
        <dbReference type="Proteomes" id="UP000034883"/>
    </source>
</evidence>
<sequence length="173" mass="18930">MDAESIARTVRRLAHEIVERAGGTERLALVGVRRGGVPIAERVARAIEEAEKRVVPVGSVEIALYRDDAATALPDPKIGPSRIDFDVNAREVVLIDDVMQTGRTIRAAIDCLLDYGRPRRVWLAVLLDRGGRELPIAPDFVGRVVQVPDGARLEVKLDDVGFERAICVRSATT</sequence>
<keyword evidence="3 4" id="KW-0804">Transcription</keyword>
<dbReference type="AlphaFoldDB" id="A0A0F6W4L5"/>
<dbReference type="Pfam" id="PF00156">
    <property type="entry name" value="Pribosyltran"/>
    <property type="match status" value="1"/>
</dbReference>